<organism evidence="2 3">
    <name type="scientific">Mycena sanguinolenta</name>
    <dbReference type="NCBI Taxonomy" id="230812"/>
    <lineage>
        <taxon>Eukaryota</taxon>
        <taxon>Fungi</taxon>
        <taxon>Dikarya</taxon>
        <taxon>Basidiomycota</taxon>
        <taxon>Agaricomycotina</taxon>
        <taxon>Agaricomycetes</taxon>
        <taxon>Agaricomycetidae</taxon>
        <taxon>Agaricales</taxon>
        <taxon>Marasmiineae</taxon>
        <taxon>Mycenaceae</taxon>
        <taxon>Mycena</taxon>
    </lineage>
</organism>
<feature type="region of interest" description="Disordered" evidence="1">
    <location>
        <begin position="31"/>
        <end position="81"/>
    </location>
</feature>
<sequence>MLHFLPRRAQNDALLRIKGCHFAASLAFPTNPALDAPRHDVTQDDGIDTRSTTHLRHGLRSMHSPSRLSSQRTNSRRIASPSTNHRLALWHLTCAIPESTSRKGRGCGEQDEQRHCGLMFQHHRSDAVAGSTTTSASTTSTLYTSASILLRPPSILAIVFAPTHKIHRPRRSLIPTAHEED</sequence>
<gene>
    <name evidence="2" type="ORF">MSAN_02285700</name>
</gene>
<feature type="compositionally biased region" description="Polar residues" evidence="1">
    <location>
        <begin position="63"/>
        <end position="81"/>
    </location>
</feature>
<evidence type="ECO:0000313" key="3">
    <source>
        <dbReference type="Proteomes" id="UP000623467"/>
    </source>
</evidence>
<dbReference type="Proteomes" id="UP000623467">
    <property type="component" value="Unassembled WGS sequence"/>
</dbReference>
<evidence type="ECO:0000313" key="2">
    <source>
        <dbReference type="EMBL" id="KAF7336536.1"/>
    </source>
</evidence>
<proteinExistence type="predicted"/>
<dbReference type="EMBL" id="JACAZH010000036">
    <property type="protein sequence ID" value="KAF7336536.1"/>
    <property type="molecule type" value="Genomic_DNA"/>
</dbReference>
<comment type="caution">
    <text evidence="2">The sequence shown here is derived from an EMBL/GenBank/DDBJ whole genome shotgun (WGS) entry which is preliminary data.</text>
</comment>
<name>A0A8H7CHH8_9AGAR</name>
<accession>A0A8H7CHH8</accession>
<protein>
    <submittedName>
        <fullName evidence="2">Uncharacterized protein</fullName>
    </submittedName>
</protein>
<dbReference type="AlphaFoldDB" id="A0A8H7CHH8"/>
<reference evidence="2" key="1">
    <citation type="submission" date="2020-05" db="EMBL/GenBank/DDBJ databases">
        <title>Mycena genomes resolve the evolution of fungal bioluminescence.</title>
        <authorList>
            <person name="Tsai I.J."/>
        </authorList>
    </citation>
    <scope>NUCLEOTIDE SEQUENCE</scope>
    <source>
        <strain evidence="2">160909Yilan</strain>
    </source>
</reference>
<evidence type="ECO:0000256" key="1">
    <source>
        <dbReference type="SAM" id="MobiDB-lite"/>
    </source>
</evidence>
<keyword evidence="3" id="KW-1185">Reference proteome</keyword>